<name>A0A409YXC2_9AGAR</name>
<dbReference type="PANTHER" id="PTHR31569">
    <property type="entry name" value="SWIM-TYPE DOMAIN-CONTAINING PROTEIN"/>
    <property type="match status" value="1"/>
</dbReference>
<dbReference type="Pfam" id="PF10551">
    <property type="entry name" value="MULE"/>
    <property type="match status" value="1"/>
</dbReference>
<evidence type="ECO:0000313" key="5">
    <source>
        <dbReference type="Proteomes" id="UP000284842"/>
    </source>
</evidence>
<evidence type="ECO:0000313" key="4">
    <source>
        <dbReference type="EMBL" id="PPR07647.1"/>
    </source>
</evidence>
<feature type="region of interest" description="Disordered" evidence="2">
    <location>
        <begin position="688"/>
        <end position="762"/>
    </location>
</feature>
<sequence length="782" mass="89932">MKAFNCHGWLSISLSRNKTIAHIKLTHEEDHVPYWDISVPQDIKTFVHENKDISMRKLWGKILERNPAPKFTRRAIASMKNAENSKEWKRHPDELESAKILLEEMKTPSGSADSLFRVSPVKLSDRYGFTAISFTLPGMISLYGCKIREILLDSTWKTNGANYEVYALLGEVHGSGCPLGYLLVKSEEGESGGKEEFLVEFLEVFRTQWEAQPVATLTDKDWSEINALQRVFPDAKFQLCLWHCLRAVKQRMAISKQRPKHYSSEEATMEFSFIDPKFVPIGQNNEVGENRVYNVTTKAVPRVTITQNGVLRTGAPQEPQPEIAPTSEQTQKLTLRLGGQVVKVWDIRRPSMDQEQHLESQDVDPDDINDPPEHDTNPDNDEGELLNKVDQYIDNDEEDIDDPPDWMCDEGETRTTDPDYMFCPAAHRKSILRLFTRHFCQHPIFPQRNGEYWDTRRIRRESVYEMYQFCHARGLTEVWGYMWTNWYSPKMWRLWARSSSKYLPRCRTTMGAENFFKQLKHGSLQDYARPRLDLLVWVLIHTVTPEYQRRIESLGDTHRIGRSKPLSPFQVQFKQKWNKLLNAKVSEREYIVDLNTFTCSCGQQKYDSVHLCKHIVQKIGAPATPWFFTEIVRRRTKPLYRHPHIQKGSSMGGDELGSITDGDDKHVPFGKSLLTDGAWRDLDMAPALQSSQKPATDTVEPPRPAPESPTRSCIDLTLSSPPPGRTEDTSDTENISRSLVESECVEVDSHRSSSPSYLSPDDEHEVWLFKPSLRGSLTNTLV</sequence>
<organism evidence="4 5">
    <name type="scientific">Panaeolus cyanescens</name>
    <dbReference type="NCBI Taxonomy" id="181874"/>
    <lineage>
        <taxon>Eukaryota</taxon>
        <taxon>Fungi</taxon>
        <taxon>Dikarya</taxon>
        <taxon>Basidiomycota</taxon>
        <taxon>Agaricomycotina</taxon>
        <taxon>Agaricomycetes</taxon>
        <taxon>Agaricomycetidae</taxon>
        <taxon>Agaricales</taxon>
        <taxon>Agaricineae</taxon>
        <taxon>Galeropsidaceae</taxon>
        <taxon>Panaeolus</taxon>
    </lineage>
</organism>
<reference evidence="4 5" key="1">
    <citation type="journal article" date="2018" name="Evol. Lett.">
        <title>Horizontal gene cluster transfer increased hallucinogenic mushroom diversity.</title>
        <authorList>
            <person name="Reynolds H.T."/>
            <person name="Vijayakumar V."/>
            <person name="Gluck-Thaler E."/>
            <person name="Korotkin H.B."/>
            <person name="Matheny P.B."/>
            <person name="Slot J.C."/>
        </authorList>
    </citation>
    <scope>NUCLEOTIDE SEQUENCE [LARGE SCALE GENOMIC DNA]</scope>
    <source>
        <strain evidence="4 5">2629</strain>
    </source>
</reference>
<dbReference type="InParanoid" id="A0A409YXC2"/>
<keyword evidence="1" id="KW-0862">Zinc</keyword>
<dbReference type="PROSITE" id="PS50966">
    <property type="entry name" value="ZF_SWIM"/>
    <property type="match status" value="1"/>
</dbReference>
<proteinExistence type="predicted"/>
<dbReference type="InterPro" id="IPR007527">
    <property type="entry name" value="Znf_SWIM"/>
</dbReference>
<dbReference type="InterPro" id="IPR018289">
    <property type="entry name" value="MULE_transposase_dom"/>
</dbReference>
<feature type="region of interest" description="Disordered" evidence="2">
    <location>
        <begin position="352"/>
        <end position="385"/>
    </location>
</feature>
<dbReference type="Proteomes" id="UP000284842">
    <property type="component" value="Unassembled WGS sequence"/>
</dbReference>
<dbReference type="STRING" id="181874.A0A409YXC2"/>
<dbReference type="PANTHER" id="PTHR31569:SF4">
    <property type="entry name" value="SWIM-TYPE DOMAIN-CONTAINING PROTEIN"/>
    <property type="match status" value="1"/>
</dbReference>
<gene>
    <name evidence="4" type="ORF">CVT24_003773</name>
</gene>
<dbReference type="OrthoDB" id="2437251at2759"/>
<dbReference type="GO" id="GO:0008270">
    <property type="term" value="F:zinc ion binding"/>
    <property type="evidence" value="ECO:0007669"/>
    <property type="project" value="UniProtKB-KW"/>
</dbReference>
<keyword evidence="1" id="KW-0863">Zinc-finger</keyword>
<evidence type="ECO:0000256" key="2">
    <source>
        <dbReference type="SAM" id="MobiDB-lite"/>
    </source>
</evidence>
<dbReference type="EMBL" id="NHTK01000379">
    <property type="protein sequence ID" value="PPR07647.1"/>
    <property type="molecule type" value="Genomic_DNA"/>
</dbReference>
<dbReference type="InterPro" id="IPR052579">
    <property type="entry name" value="Zinc_finger_SWIM"/>
</dbReference>
<feature type="region of interest" description="Disordered" evidence="2">
    <location>
        <begin position="643"/>
        <end position="667"/>
    </location>
</feature>
<evidence type="ECO:0000256" key="1">
    <source>
        <dbReference type="PROSITE-ProRule" id="PRU00325"/>
    </source>
</evidence>
<keyword evidence="1" id="KW-0479">Metal-binding</keyword>
<accession>A0A409YXC2</accession>
<protein>
    <recommendedName>
        <fullName evidence="3">SWIM-type domain-containing protein</fullName>
    </recommendedName>
</protein>
<feature type="domain" description="SWIM-type" evidence="3">
    <location>
        <begin position="590"/>
        <end position="623"/>
    </location>
</feature>
<comment type="caution">
    <text evidence="4">The sequence shown here is derived from an EMBL/GenBank/DDBJ whole genome shotgun (WGS) entry which is preliminary data.</text>
</comment>
<evidence type="ECO:0000259" key="3">
    <source>
        <dbReference type="PROSITE" id="PS50966"/>
    </source>
</evidence>
<dbReference type="AlphaFoldDB" id="A0A409YXC2"/>
<feature type="compositionally biased region" description="Acidic residues" evidence="2">
    <location>
        <begin position="361"/>
        <end position="370"/>
    </location>
</feature>
<keyword evidence="5" id="KW-1185">Reference proteome</keyword>
<feature type="region of interest" description="Disordered" evidence="2">
    <location>
        <begin position="307"/>
        <end position="331"/>
    </location>
</feature>